<gene>
    <name evidence="6" type="ORF">SMD27_17860</name>
</gene>
<evidence type="ECO:0000256" key="1">
    <source>
        <dbReference type="ARBA" id="ARBA00022692"/>
    </source>
</evidence>
<protein>
    <submittedName>
        <fullName evidence="6">MFS transporter</fullName>
    </submittedName>
</protein>
<reference evidence="6 7" key="1">
    <citation type="journal article" date="2016" name="Antonie Van Leeuwenhoek">
        <title>Dongia soli sp. nov., isolated from soil from Dokdo, Korea.</title>
        <authorList>
            <person name="Kim D.U."/>
            <person name="Lee H."/>
            <person name="Kim H."/>
            <person name="Kim S.G."/>
            <person name="Ka J.O."/>
        </authorList>
    </citation>
    <scope>NUCLEOTIDE SEQUENCE [LARGE SCALE GENOMIC DNA]</scope>
    <source>
        <strain evidence="6 7">D78</strain>
    </source>
</reference>
<dbReference type="PANTHER" id="PTHR11360:SF308">
    <property type="entry name" value="BLL3089 PROTEIN"/>
    <property type="match status" value="1"/>
</dbReference>
<sequence length="433" mass="46149">MAEYCPDAFARRKNRASNKKTGDVLSYLGFVRANARLLAFGATAAFASCFGQTFFVSLFNPALQAELGLSSGRLGLLYSGATLCSALSLIWLGRKIDHWDLRLYTLLACLLMILGTGLMSLAGSTAVIAVAFYLLRISGQGLLSHISLTSMARYFDQSRGRAIGLASLGFPAGEALLPICAVSLIAAIGWRQSWQLIALIVALLMVPALLWCLKGHAARHAAFTAVQATAQGTARGAHRPAPGLLISDRRFLLCLPTCMASPFIITGLFFHQATIAAAKGWSLDWLALCFVAFAVTQALTTFQSGHLVDRFGAIRLVPVYLLPMAAALIVLSFWRTPLAALIYMIGIGVTSGFDTTIGTSVWAELFGVQRLGSIRATVSALSVFASALSPVFFGELIDRAVTADAIALGCMAYCLACALLSLRLRRTALPQAA</sequence>
<dbReference type="InterPro" id="IPR011701">
    <property type="entry name" value="MFS"/>
</dbReference>
<feature type="transmembrane region" description="Helical" evidence="4">
    <location>
        <begin position="162"/>
        <end position="188"/>
    </location>
</feature>
<feature type="transmembrane region" description="Helical" evidence="4">
    <location>
        <begin position="374"/>
        <end position="393"/>
    </location>
</feature>
<feature type="transmembrane region" description="Helical" evidence="4">
    <location>
        <begin position="285"/>
        <end position="302"/>
    </location>
</feature>
<keyword evidence="3 4" id="KW-0472">Membrane</keyword>
<feature type="transmembrane region" description="Helical" evidence="4">
    <location>
        <begin position="75"/>
        <end position="92"/>
    </location>
</feature>
<feature type="transmembrane region" description="Helical" evidence="4">
    <location>
        <begin position="251"/>
        <end position="273"/>
    </location>
</feature>
<dbReference type="Proteomes" id="UP001279642">
    <property type="component" value="Unassembled WGS sequence"/>
</dbReference>
<evidence type="ECO:0000256" key="2">
    <source>
        <dbReference type="ARBA" id="ARBA00022989"/>
    </source>
</evidence>
<dbReference type="PANTHER" id="PTHR11360">
    <property type="entry name" value="MONOCARBOXYLATE TRANSPORTER"/>
    <property type="match status" value="1"/>
</dbReference>
<feature type="transmembrane region" description="Helical" evidence="4">
    <location>
        <begin position="314"/>
        <end position="334"/>
    </location>
</feature>
<evidence type="ECO:0000313" key="6">
    <source>
        <dbReference type="EMBL" id="MDY0884714.1"/>
    </source>
</evidence>
<proteinExistence type="predicted"/>
<organism evidence="6 7">
    <name type="scientific">Dongia soli</name>
    <dbReference type="NCBI Taxonomy" id="600628"/>
    <lineage>
        <taxon>Bacteria</taxon>
        <taxon>Pseudomonadati</taxon>
        <taxon>Pseudomonadota</taxon>
        <taxon>Alphaproteobacteria</taxon>
        <taxon>Rhodospirillales</taxon>
        <taxon>Dongiaceae</taxon>
        <taxon>Dongia</taxon>
    </lineage>
</organism>
<dbReference type="RefSeq" id="WP_320509786.1">
    <property type="nucleotide sequence ID" value="NZ_JAXCLW010000005.1"/>
</dbReference>
<dbReference type="InterPro" id="IPR036259">
    <property type="entry name" value="MFS_trans_sf"/>
</dbReference>
<feature type="transmembrane region" description="Helical" evidence="4">
    <location>
        <begin position="137"/>
        <end position="155"/>
    </location>
</feature>
<dbReference type="PROSITE" id="PS50850">
    <property type="entry name" value="MFS"/>
    <property type="match status" value="1"/>
</dbReference>
<feature type="transmembrane region" description="Helical" evidence="4">
    <location>
        <begin position="340"/>
        <end position="362"/>
    </location>
</feature>
<evidence type="ECO:0000313" key="7">
    <source>
        <dbReference type="Proteomes" id="UP001279642"/>
    </source>
</evidence>
<feature type="domain" description="Major facilitator superfamily (MFS) profile" evidence="5">
    <location>
        <begin position="37"/>
        <end position="429"/>
    </location>
</feature>
<dbReference type="InterPro" id="IPR020846">
    <property type="entry name" value="MFS_dom"/>
</dbReference>
<feature type="transmembrane region" description="Helical" evidence="4">
    <location>
        <begin position="37"/>
        <end position="55"/>
    </location>
</feature>
<name>A0ABU5EED4_9PROT</name>
<dbReference type="SUPFAM" id="SSF103473">
    <property type="entry name" value="MFS general substrate transporter"/>
    <property type="match status" value="1"/>
</dbReference>
<evidence type="ECO:0000259" key="5">
    <source>
        <dbReference type="PROSITE" id="PS50850"/>
    </source>
</evidence>
<feature type="transmembrane region" description="Helical" evidence="4">
    <location>
        <begin position="405"/>
        <end position="424"/>
    </location>
</feature>
<feature type="transmembrane region" description="Helical" evidence="4">
    <location>
        <begin position="194"/>
        <end position="213"/>
    </location>
</feature>
<keyword evidence="7" id="KW-1185">Reference proteome</keyword>
<keyword evidence="1 4" id="KW-0812">Transmembrane</keyword>
<dbReference type="Pfam" id="PF07690">
    <property type="entry name" value="MFS_1"/>
    <property type="match status" value="1"/>
</dbReference>
<comment type="caution">
    <text evidence="6">The sequence shown here is derived from an EMBL/GenBank/DDBJ whole genome shotgun (WGS) entry which is preliminary data.</text>
</comment>
<evidence type="ECO:0000256" key="4">
    <source>
        <dbReference type="SAM" id="Phobius"/>
    </source>
</evidence>
<dbReference type="InterPro" id="IPR050327">
    <property type="entry name" value="Proton-linked_MCT"/>
</dbReference>
<evidence type="ECO:0000256" key="3">
    <source>
        <dbReference type="ARBA" id="ARBA00023136"/>
    </source>
</evidence>
<dbReference type="EMBL" id="JAXCLW010000005">
    <property type="protein sequence ID" value="MDY0884714.1"/>
    <property type="molecule type" value="Genomic_DNA"/>
</dbReference>
<keyword evidence="2 4" id="KW-1133">Transmembrane helix</keyword>
<accession>A0ABU5EED4</accession>
<dbReference type="Gene3D" id="1.20.1250.20">
    <property type="entry name" value="MFS general substrate transporter like domains"/>
    <property type="match status" value="2"/>
</dbReference>
<feature type="transmembrane region" description="Helical" evidence="4">
    <location>
        <begin position="104"/>
        <end position="131"/>
    </location>
</feature>